<evidence type="ECO:0000256" key="5">
    <source>
        <dbReference type="ARBA" id="ARBA00048470"/>
    </source>
</evidence>
<evidence type="ECO:0000259" key="7">
    <source>
        <dbReference type="Pfam" id="PF22451"/>
    </source>
</evidence>
<dbReference type="PANTHER" id="PTHR43413:SF1">
    <property type="entry name" value="SIROHEME DECARBOXYLASE NIRL SUBUNIT"/>
    <property type="match status" value="1"/>
</dbReference>
<feature type="domain" description="Siroheme decarboxylase NirL-like HTH" evidence="7">
    <location>
        <begin position="17"/>
        <end position="61"/>
    </location>
</feature>
<name>A0ABU3P652_9BURK</name>
<dbReference type="Pfam" id="PF22451">
    <property type="entry name" value="NirdL-like_HTH"/>
    <property type="match status" value="1"/>
</dbReference>
<gene>
    <name evidence="8" type="ORF">RQP53_02005</name>
</gene>
<proteinExistence type="inferred from homology"/>
<dbReference type="PANTHER" id="PTHR43413">
    <property type="entry name" value="TRANSCRIPTIONAL REGULATOR, ASNC FAMILY"/>
    <property type="match status" value="1"/>
</dbReference>
<evidence type="ECO:0000256" key="4">
    <source>
        <dbReference type="ARBA" id="ARBA00023471"/>
    </source>
</evidence>
<dbReference type="InterPro" id="IPR053953">
    <property type="entry name" value="NirdL-like_HTH"/>
</dbReference>
<keyword evidence="9" id="KW-1185">Reference proteome</keyword>
<organism evidence="8 9">
    <name type="scientific">Roseateles aquae</name>
    <dbReference type="NCBI Taxonomy" id="3077235"/>
    <lineage>
        <taxon>Bacteria</taxon>
        <taxon>Pseudomonadati</taxon>
        <taxon>Pseudomonadota</taxon>
        <taxon>Betaproteobacteria</taxon>
        <taxon>Burkholderiales</taxon>
        <taxon>Sphaerotilaceae</taxon>
        <taxon>Roseateles</taxon>
    </lineage>
</organism>
<comment type="caution">
    <text evidence="8">The sequence shown here is derived from an EMBL/GenBank/DDBJ whole genome shotgun (WGS) entry which is preliminary data.</text>
</comment>
<dbReference type="Pfam" id="PF17805">
    <property type="entry name" value="AsnC_trans_reg2"/>
    <property type="match status" value="1"/>
</dbReference>
<dbReference type="EC" id="4.1.1.111" evidence="4"/>
<dbReference type="Gene3D" id="1.10.10.10">
    <property type="entry name" value="Winged helix-like DNA-binding domain superfamily/Winged helix DNA-binding domain"/>
    <property type="match status" value="1"/>
</dbReference>
<accession>A0ABU3P652</accession>
<evidence type="ECO:0000313" key="8">
    <source>
        <dbReference type="EMBL" id="MDT8998043.1"/>
    </source>
</evidence>
<dbReference type="InterPro" id="IPR050684">
    <property type="entry name" value="HTH-Siroheme_Decarb"/>
</dbReference>
<dbReference type="InterPro" id="IPR040523">
    <property type="entry name" value="AsnC_trans_reg2"/>
</dbReference>
<dbReference type="Proteomes" id="UP001246372">
    <property type="component" value="Unassembled WGS sequence"/>
</dbReference>
<comment type="pathway">
    <text evidence="2">Porphyrin-containing compound metabolism.</text>
</comment>
<comment type="catalytic activity">
    <reaction evidence="5">
        <text>siroheme + 2 H(+) = 12,18-didecarboxysiroheme + 2 CO2</text>
        <dbReference type="Rhea" id="RHEA:19093"/>
        <dbReference type="ChEBI" id="CHEBI:15378"/>
        <dbReference type="ChEBI" id="CHEBI:16526"/>
        <dbReference type="ChEBI" id="CHEBI:60052"/>
        <dbReference type="ChEBI" id="CHEBI:140497"/>
        <dbReference type="EC" id="4.1.1.111"/>
    </reaction>
</comment>
<dbReference type="RefSeq" id="WP_315648320.1">
    <property type="nucleotide sequence ID" value="NZ_JAVXZY010000001.1"/>
</dbReference>
<reference evidence="8" key="1">
    <citation type="submission" date="2023-09" db="EMBL/GenBank/DDBJ databases">
        <title>Paucibacter sp. APW11 Genome sequencing and assembly.</title>
        <authorList>
            <person name="Kim I."/>
        </authorList>
    </citation>
    <scope>NUCLEOTIDE SEQUENCE</scope>
    <source>
        <strain evidence="8">APW11</strain>
    </source>
</reference>
<dbReference type="EMBL" id="JAVXZY010000001">
    <property type="protein sequence ID" value="MDT8998043.1"/>
    <property type="molecule type" value="Genomic_DNA"/>
</dbReference>
<evidence type="ECO:0000313" key="9">
    <source>
        <dbReference type="Proteomes" id="UP001246372"/>
    </source>
</evidence>
<protein>
    <recommendedName>
        <fullName evidence="4">siroheme decarboxylase</fullName>
        <ecNumber evidence="4">4.1.1.111</ecNumber>
    </recommendedName>
</protein>
<dbReference type="InterPro" id="IPR036388">
    <property type="entry name" value="WH-like_DNA-bd_sf"/>
</dbReference>
<keyword evidence="1" id="KW-0456">Lyase</keyword>
<evidence type="ECO:0000259" key="6">
    <source>
        <dbReference type="Pfam" id="PF17805"/>
    </source>
</evidence>
<evidence type="ECO:0000256" key="3">
    <source>
        <dbReference type="ARBA" id="ARBA00023457"/>
    </source>
</evidence>
<sequence length="167" mass="18687">MSLPELAEPLARLDALDAALINRLQRDLPLCPRPFARLAVELGCGETQLIARLQRLLAQGTLSRFGPMFQIERAGGRFVLAAMAVPEERFDVVATLVNRRPEVAHNYRREHRLNMWFVLATESASEIESVCRAIEADCGLPVLCFPKQQEYHVGLYLTARAQEGGDD</sequence>
<dbReference type="Gene3D" id="3.30.70.3460">
    <property type="match status" value="1"/>
</dbReference>
<evidence type="ECO:0000256" key="2">
    <source>
        <dbReference type="ARBA" id="ARBA00023444"/>
    </source>
</evidence>
<comment type="similarity">
    <text evidence="3">Belongs to the Ahb/Nir family.</text>
</comment>
<feature type="domain" description="Siroheme decarboxylase AsnC-like ligand binding" evidence="6">
    <location>
        <begin position="79"/>
        <end position="151"/>
    </location>
</feature>
<evidence type="ECO:0000256" key="1">
    <source>
        <dbReference type="ARBA" id="ARBA00023239"/>
    </source>
</evidence>